<keyword evidence="5" id="KW-0963">Cytoplasm</keyword>
<evidence type="ECO:0000256" key="3">
    <source>
        <dbReference type="ARBA" id="ARBA00011890"/>
    </source>
</evidence>
<dbReference type="PANTHER" id="PTHR11579">
    <property type="entry name" value="PROTEIN-L-ISOASPARTATE O-METHYLTRANSFERASE"/>
    <property type="match status" value="1"/>
</dbReference>
<evidence type="ECO:0000256" key="8">
    <source>
        <dbReference type="ARBA" id="ARBA00022691"/>
    </source>
</evidence>
<evidence type="ECO:0000256" key="1">
    <source>
        <dbReference type="ARBA" id="ARBA00004496"/>
    </source>
</evidence>
<dbReference type="InterPro" id="IPR029063">
    <property type="entry name" value="SAM-dependent_MTases_sf"/>
</dbReference>
<evidence type="ECO:0000256" key="11">
    <source>
        <dbReference type="ARBA" id="ARBA00031350"/>
    </source>
</evidence>
<dbReference type="GO" id="GO:0032259">
    <property type="term" value="P:methylation"/>
    <property type="evidence" value="ECO:0007669"/>
    <property type="project" value="UniProtKB-KW"/>
</dbReference>
<evidence type="ECO:0000256" key="9">
    <source>
        <dbReference type="ARBA" id="ARBA00030757"/>
    </source>
</evidence>
<dbReference type="InterPro" id="IPR000682">
    <property type="entry name" value="PCMT"/>
</dbReference>
<evidence type="ECO:0000313" key="13">
    <source>
        <dbReference type="Proteomes" id="UP000068164"/>
    </source>
</evidence>
<comment type="caution">
    <text evidence="12">The sequence shown here is derived from an EMBL/GenBank/DDBJ whole genome shotgun (WGS) entry which is preliminary data.</text>
</comment>
<evidence type="ECO:0000256" key="10">
    <source>
        <dbReference type="ARBA" id="ARBA00031323"/>
    </source>
</evidence>
<sequence length="288" mass="31825">MDDEALAQCRRAYASRVLTKEGIQDDDALLQAYATVPRERFLGPPPWRMAGWSGYVDVPSGDASVVYQDALFALQHKRHVNNGSPSLHARGIHKLALRRGDMVCHVGAGSGYYTAIMSLLVGAEGCVIAVEFDGELAARAEANLRDYPNVKVVHGNGVEWPREPTNAVYVNFAVHRPADLWVEHLSIGGRLIFPLGVPDVDATGPTGLASYAGFFLFRREDDAYAVEFLCPVAFVWAEAVSGGFDSYRRLEASFGRGGMQHVCALRWKAERQGDEWYSEKDWGLVYSR</sequence>
<keyword evidence="7" id="KW-0808">Transferase</keyword>
<dbReference type="AlphaFoldDB" id="A0A109JWR3"/>
<reference evidence="12 13" key="1">
    <citation type="submission" date="2015-11" db="EMBL/GenBank/DDBJ databases">
        <title>Draft Genome Sequence of the Strain BR 10423 (Rhizobium sp.) isolated from nodules of Mimosa pudica.</title>
        <authorList>
            <person name="Barauna A.C."/>
            <person name="Zilli J.E."/>
            <person name="Simoes-Araujo J.L."/>
            <person name="Reis V.M."/>
            <person name="James E.K."/>
            <person name="Reis F.B.Jr."/>
            <person name="Rouws L.F."/>
            <person name="Passos S.R."/>
            <person name="Gois S.R."/>
        </authorList>
    </citation>
    <scope>NUCLEOTIDE SEQUENCE [LARGE SCALE GENOMIC DNA]</scope>
    <source>
        <strain evidence="12 13">BR10423</strain>
    </source>
</reference>
<dbReference type="GO" id="GO:0005737">
    <property type="term" value="C:cytoplasm"/>
    <property type="evidence" value="ECO:0007669"/>
    <property type="project" value="UniProtKB-SubCell"/>
</dbReference>
<keyword evidence="8" id="KW-0949">S-adenosyl-L-methionine</keyword>
<evidence type="ECO:0000256" key="2">
    <source>
        <dbReference type="ARBA" id="ARBA00005369"/>
    </source>
</evidence>
<comment type="similarity">
    <text evidence="2">Belongs to the methyltransferase superfamily. L-isoaspartyl/D-aspartyl protein methyltransferase family.</text>
</comment>
<evidence type="ECO:0000256" key="7">
    <source>
        <dbReference type="ARBA" id="ARBA00022679"/>
    </source>
</evidence>
<comment type="subcellular location">
    <subcellularLocation>
        <location evidence="1">Cytoplasm</location>
    </subcellularLocation>
</comment>
<evidence type="ECO:0000256" key="5">
    <source>
        <dbReference type="ARBA" id="ARBA00022490"/>
    </source>
</evidence>
<protein>
    <recommendedName>
        <fullName evidence="4">Protein-L-isoaspartate O-methyltransferase</fullName>
        <ecNumber evidence="3">2.1.1.77</ecNumber>
    </recommendedName>
    <alternativeName>
        <fullName evidence="11">L-isoaspartyl protein carboxyl methyltransferase</fullName>
    </alternativeName>
    <alternativeName>
        <fullName evidence="9">Protein L-isoaspartyl methyltransferase</fullName>
    </alternativeName>
    <alternativeName>
        <fullName evidence="10">Protein-beta-aspartate methyltransferase</fullName>
    </alternativeName>
</protein>
<dbReference type="RefSeq" id="WP_062369337.1">
    <property type="nucleotide sequence ID" value="NZ_LNCD01000037.1"/>
</dbReference>
<dbReference type="EMBL" id="LNCD01000037">
    <property type="protein sequence ID" value="KWV56445.1"/>
    <property type="molecule type" value="Genomic_DNA"/>
</dbReference>
<dbReference type="Proteomes" id="UP000068164">
    <property type="component" value="Unassembled WGS sequence"/>
</dbReference>
<evidence type="ECO:0000313" key="12">
    <source>
        <dbReference type="EMBL" id="KWV56445.1"/>
    </source>
</evidence>
<proteinExistence type="inferred from homology"/>
<organism evidence="12 13">
    <name type="scientific">Rhizobium altiplani</name>
    <dbReference type="NCBI Taxonomy" id="1864509"/>
    <lineage>
        <taxon>Bacteria</taxon>
        <taxon>Pseudomonadati</taxon>
        <taxon>Pseudomonadota</taxon>
        <taxon>Alphaproteobacteria</taxon>
        <taxon>Hyphomicrobiales</taxon>
        <taxon>Rhizobiaceae</taxon>
        <taxon>Rhizobium/Agrobacterium group</taxon>
        <taxon>Rhizobium</taxon>
    </lineage>
</organism>
<dbReference type="Gene3D" id="3.40.50.150">
    <property type="entry name" value="Vaccinia Virus protein VP39"/>
    <property type="match status" value="1"/>
</dbReference>
<dbReference type="Pfam" id="PF01135">
    <property type="entry name" value="PCMT"/>
    <property type="match status" value="1"/>
</dbReference>
<keyword evidence="6" id="KW-0489">Methyltransferase</keyword>
<accession>A0A109JWR3</accession>
<dbReference type="SUPFAM" id="SSF53335">
    <property type="entry name" value="S-adenosyl-L-methionine-dependent methyltransferases"/>
    <property type="match status" value="1"/>
</dbReference>
<dbReference type="PANTHER" id="PTHR11579:SF0">
    <property type="entry name" value="PROTEIN-L-ISOASPARTATE(D-ASPARTATE) O-METHYLTRANSFERASE"/>
    <property type="match status" value="1"/>
</dbReference>
<evidence type="ECO:0000256" key="4">
    <source>
        <dbReference type="ARBA" id="ARBA00013346"/>
    </source>
</evidence>
<keyword evidence="13" id="KW-1185">Reference proteome</keyword>
<dbReference type="CDD" id="cd02440">
    <property type="entry name" value="AdoMet_MTases"/>
    <property type="match status" value="1"/>
</dbReference>
<dbReference type="GO" id="GO:0004719">
    <property type="term" value="F:protein-L-isoaspartate (D-aspartate) O-methyltransferase activity"/>
    <property type="evidence" value="ECO:0007669"/>
    <property type="project" value="UniProtKB-EC"/>
</dbReference>
<evidence type="ECO:0000256" key="6">
    <source>
        <dbReference type="ARBA" id="ARBA00022603"/>
    </source>
</evidence>
<dbReference type="EC" id="2.1.1.77" evidence="3"/>
<gene>
    <name evidence="12" type="ORF">AS026_34205</name>
</gene>
<name>A0A109JWR3_9HYPH</name>